<dbReference type="EMBL" id="RXIC02000022">
    <property type="protein sequence ID" value="KAB1216396.1"/>
    <property type="molecule type" value="Genomic_DNA"/>
</dbReference>
<feature type="transmembrane region" description="Helical" evidence="2">
    <location>
        <begin position="306"/>
        <end position="323"/>
    </location>
</feature>
<evidence type="ECO:0008006" key="5">
    <source>
        <dbReference type="Google" id="ProtNLM"/>
    </source>
</evidence>
<keyword evidence="2" id="KW-0472">Membrane</keyword>
<comment type="caution">
    <text evidence="3">The sequence shown here is derived from an EMBL/GenBank/DDBJ whole genome shotgun (WGS) entry which is preliminary data.</text>
</comment>
<reference evidence="3 4" key="1">
    <citation type="journal article" date="2019" name="Plant Biotechnol. J.">
        <title>The red bayberry genome and genetic basis of sex determination.</title>
        <authorList>
            <person name="Jia H.M."/>
            <person name="Jia H.J."/>
            <person name="Cai Q.L."/>
            <person name="Wang Y."/>
            <person name="Zhao H.B."/>
            <person name="Yang W.F."/>
            <person name="Wang G.Y."/>
            <person name="Li Y.H."/>
            <person name="Zhan D.L."/>
            <person name="Shen Y.T."/>
            <person name="Niu Q.F."/>
            <person name="Chang L."/>
            <person name="Qiu J."/>
            <person name="Zhao L."/>
            <person name="Xie H.B."/>
            <person name="Fu W.Y."/>
            <person name="Jin J."/>
            <person name="Li X.W."/>
            <person name="Jiao Y."/>
            <person name="Zhou C.C."/>
            <person name="Tu T."/>
            <person name="Chai C.Y."/>
            <person name="Gao J.L."/>
            <person name="Fan L.J."/>
            <person name="van de Weg E."/>
            <person name="Wang J.Y."/>
            <person name="Gao Z.S."/>
        </authorList>
    </citation>
    <scope>NUCLEOTIDE SEQUENCE [LARGE SCALE GENOMIC DNA]</scope>
    <source>
        <tissue evidence="3">Leaves</tissue>
    </source>
</reference>
<protein>
    <recommendedName>
        <fullName evidence="5">Homer protein</fullName>
    </recommendedName>
</protein>
<proteinExistence type="predicted"/>
<dbReference type="OrthoDB" id="198474at2759"/>
<dbReference type="PANTHER" id="PTHR36383:SF1">
    <property type="entry name" value="PROTEIN, PUTATIVE-RELATED"/>
    <property type="match status" value="1"/>
</dbReference>
<keyword evidence="1" id="KW-0175">Coiled coil</keyword>
<keyword evidence="2" id="KW-0812">Transmembrane</keyword>
<dbReference type="AlphaFoldDB" id="A0A6A1VWF7"/>
<sequence length="383" mass="42022">MCKYYASLLAVQSCGRCRSLQSPDHLKATPVCFAPSKTTGKIYKSTAGWICLRLLSRVVKGEDKSSFTKSAMPTTLRPNLVPSPNPSTLILSSRKFSVTSPISRRAASSRSRLLILKCNNSDQSGDLKDALAGMVEEGVEELLKREENRGLLDGLEKASQRVESARKELAEIERQELEAKRLREYVNQLESRASEIAECQREILEAREMVEEAEHSLTVDTGDITDGEASTEKEIDRNEERLESVKAAFISAIVGTLAGLPISFTQVTSSSQLILPLAINFVSCALFGITFRYTMRRDLDNIQLKTGTSAAFGLVKGLSMLGGGPPLELNSGSFLSHAFDGAVYVSESLLLFLFAGVGLDYCFKMRIISPFPIRKSVSRSSSR</sequence>
<feature type="coiled-coil region" evidence="1">
    <location>
        <begin position="148"/>
        <end position="248"/>
    </location>
</feature>
<evidence type="ECO:0000256" key="1">
    <source>
        <dbReference type="SAM" id="Coils"/>
    </source>
</evidence>
<feature type="transmembrane region" description="Helical" evidence="2">
    <location>
        <begin position="343"/>
        <end position="363"/>
    </location>
</feature>
<keyword evidence="2" id="KW-1133">Transmembrane helix</keyword>
<accession>A0A6A1VWF7</accession>
<organism evidence="3 4">
    <name type="scientific">Morella rubra</name>
    <name type="common">Chinese bayberry</name>
    <dbReference type="NCBI Taxonomy" id="262757"/>
    <lineage>
        <taxon>Eukaryota</taxon>
        <taxon>Viridiplantae</taxon>
        <taxon>Streptophyta</taxon>
        <taxon>Embryophyta</taxon>
        <taxon>Tracheophyta</taxon>
        <taxon>Spermatophyta</taxon>
        <taxon>Magnoliopsida</taxon>
        <taxon>eudicotyledons</taxon>
        <taxon>Gunneridae</taxon>
        <taxon>Pentapetalae</taxon>
        <taxon>rosids</taxon>
        <taxon>fabids</taxon>
        <taxon>Fagales</taxon>
        <taxon>Myricaceae</taxon>
        <taxon>Morella</taxon>
    </lineage>
</organism>
<keyword evidence="4" id="KW-1185">Reference proteome</keyword>
<dbReference type="Proteomes" id="UP000516437">
    <property type="component" value="Chromosome 4"/>
</dbReference>
<feature type="transmembrane region" description="Helical" evidence="2">
    <location>
        <begin position="273"/>
        <end position="294"/>
    </location>
</feature>
<dbReference type="PANTHER" id="PTHR36383">
    <property type="entry name" value="OS09G0529350 PROTEIN"/>
    <property type="match status" value="1"/>
</dbReference>
<feature type="transmembrane region" description="Helical" evidence="2">
    <location>
        <begin position="247"/>
        <end position="267"/>
    </location>
</feature>
<evidence type="ECO:0000313" key="3">
    <source>
        <dbReference type="EMBL" id="KAB1216396.1"/>
    </source>
</evidence>
<name>A0A6A1VWF7_9ROSI</name>
<evidence type="ECO:0000313" key="4">
    <source>
        <dbReference type="Proteomes" id="UP000516437"/>
    </source>
</evidence>
<gene>
    <name evidence="3" type="ORF">CJ030_MR4G004596</name>
</gene>
<evidence type="ECO:0000256" key="2">
    <source>
        <dbReference type="SAM" id="Phobius"/>
    </source>
</evidence>